<gene>
    <name evidence="2" type="ORF">NAEGRDRAFT_70637</name>
</gene>
<dbReference type="PANTHER" id="PTHR10073:SF47">
    <property type="entry name" value="DNA MISMATCH REPAIR PROTEIN MLH3"/>
    <property type="match status" value="1"/>
</dbReference>
<keyword evidence="3" id="KW-1185">Reference proteome</keyword>
<evidence type="ECO:0000259" key="1">
    <source>
        <dbReference type="SMART" id="SM00853"/>
    </source>
</evidence>
<name>D2VNW0_NAEGR</name>
<dbReference type="Gene3D" id="3.30.1540.20">
    <property type="entry name" value="MutL, C-terminal domain, dimerisation subdomain"/>
    <property type="match status" value="1"/>
</dbReference>
<dbReference type="GO" id="GO:0032300">
    <property type="term" value="C:mismatch repair complex"/>
    <property type="evidence" value="ECO:0007669"/>
    <property type="project" value="InterPro"/>
</dbReference>
<dbReference type="PANTHER" id="PTHR10073">
    <property type="entry name" value="DNA MISMATCH REPAIR PROTEIN MLH, PMS, MUTL"/>
    <property type="match status" value="1"/>
</dbReference>
<accession>D2VNW0</accession>
<dbReference type="GeneID" id="8851166"/>
<dbReference type="InterPro" id="IPR038973">
    <property type="entry name" value="MutL/Mlh/Pms-like"/>
</dbReference>
<reference evidence="2 3" key="1">
    <citation type="journal article" date="2010" name="Cell">
        <title>The genome of Naegleria gruberi illuminates early eukaryotic versatility.</title>
        <authorList>
            <person name="Fritz-Laylin L.K."/>
            <person name="Prochnik S.E."/>
            <person name="Ginger M.L."/>
            <person name="Dacks J.B."/>
            <person name="Carpenter M.L."/>
            <person name="Field M.C."/>
            <person name="Kuo A."/>
            <person name="Paredez A."/>
            <person name="Chapman J."/>
            <person name="Pham J."/>
            <person name="Shu S."/>
            <person name="Neupane R."/>
            <person name="Cipriano M."/>
            <person name="Mancuso J."/>
            <person name="Tu H."/>
            <person name="Salamov A."/>
            <person name="Lindquist E."/>
            <person name="Shapiro H."/>
            <person name="Lucas S."/>
            <person name="Grigoriev I.V."/>
            <person name="Cande W.Z."/>
            <person name="Fulton C."/>
            <person name="Rokhsar D.S."/>
            <person name="Dawson S.C."/>
        </authorList>
    </citation>
    <scope>NUCLEOTIDE SEQUENCE [LARGE SCALE GENOMIC DNA]</scope>
    <source>
        <strain evidence="2 3">NEG-M</strain>
    </source>
</reference>
<organism evidence="3">
    <name type="scientific">Naegleria gruberi</name>
    <name type="common">Amoeba</name>
    <dbReference type="NCBI Taxonomy" id="5762"/>
    <lineage>
        <taxon>Eukaryota</taxon>
        <taxon>Discoba</taxon>
        <taxon>Heterolobosea</taxon>
        <taxon>Tetramitia</taxon>
        <taxon>Eutetramitia</taxon>
        <taxon>Vahlkampfiidae</taxon>
        <taxon>Naegleria</taxon>
    </lineage>
</organism>
<dbReference type="GO" id="GO:0016887">
    <property type="term" value="F:ATP hydrolysis activity"/>
    <property type="evidence" value="ECO:0007669"/>
    <property type="project" value="InterPro"/>
</dbReference>
<dbReference type="InParanoid" id="D2VNW0"/>
<dbReference type="AlphaFoldDB" id="D2VNW0"/>
<dbReference type="InterPro" id="IPR042120">
    <property type="entry name" value="MutL_C_dimsub"/>
</dbReference>
<dbReference type="EMBL" id="GG738885">
    <property type="protein sequence ID" value="EFC41488.1"/>
    <property type="molecule type" value="Genomic_DNA"/>
</dbReference>
<evidence type="ECO:0000313" key="3">
    <source>
        <dbReference type="Proteomes" id="UP000006671"/>
    </source>
</evidence>
<dbReference type="VEuPathDB" id="AmoebaDB:NAEGRDRAFT_70637"/>
<dbReference type="STRING" id="5762.D2VNW0"/>
<dbReference type="GO" id="GO:0006298">
    <property type="term" value="P:mismatch repair"/>
    <property type="evidence" value="ECO:0007669"/>
    <property type="project" value="InterPro"/>
</dbReference>
<dbReference type="RefSeq" id="XP_002674232.1">
    <property type="nucleotide sequence ID" value="XM_002674186.1"/>
</dbReference>
<proteinExistence type="predicted"/>
<dbReference type="InterPro" id="IPR014790">
    <property type="entry name" value="MutL_C"/>
</dbReference>
<dbReference type="Gene3D" id="3.30.1370.100">
    <property type="entry name" value="MutL, C-terminal domain, regulatory subdomain"/>
    <property type="match status" value="1"/>
</dbReference>
<dbReference type="GO" id="GO:0140664">
    <property type="term" value="F:ATP-dependent DNA damage sensor activity"/>
    <property type="evidence" value="ECO:0007669"/>
    <property type="project" value="InterPro"/>
</dbReference>
<evidence type="ECO:0000313" key="2">
    <source>
        <dbReference type="EMBL" id="EFC41488.1"/>
    </source>
</evidence>
<dbReference type="GO" id="GO:0005524">
    <property type="term" value="F:ATP binding"/>
    <property type="evidence" value="ECO:0007669"/>
    <property type="project" value="InterPro"/>
</dbReference>
<dbReference type="OMA" id="CIFIENE"/>
<sequence>MVEGIFSNYPVRKKQLEEHPDQYLRSIVDFIEVESFKLVDIQIALVCDGMSIFDLSNSEKEQALHQRIRKRYEELTRRRNLFPIEDIKFGELQVSGIVDKNDITSKIKIVIVNNRVYPIETLIKKGEEFGSFVLCASILKAPPHNSEMINSELRNALFYSKLHNESSTIQIYNEESEQRKEFAPLSSSLYDKMYNRKPSENKIKGDRLNINQLINKSKEINGIKTIPKPQPKFMSSPKKKKLLNISLDKNQMKQLKFINQWEKKFILTSLKTENSLLLIAIDQHAADERVRMEMIQQNILDYAQQSPGPWVQPLSKQTLNSTKVEGSKTISLLKQNKDKLSKWYWNFIIIHEESTNAFLKLNTIPCLFVEKDSIELGFESMMSFLSELEFDSTCWYPKRVLELIQSKACRGAIMFGDVLSTEKCNQLLQQLSNCQLPFQCAHGRPSK</sequence>
<dbReference type="SMART" id="SM00853">
    <property type="entry name" value="MutL_C"/>
    <property type="match status" value="1"/>
</dbReference>
<dbReference type="eggNOG" id="KOG1977">
    <property type="taxonomic scope" value="Eukaryota"/>
</dbReference>
<feature type="domain" description="MutL C-terminal dimerisation" evidence="1">
    <location>
        <begin position="257"/>
        <end position="419"/>
    </location>
</feature>
<dbReference type="InterPro" id="IPR037198">
    <property type="entry name" value="MutL_C_sf"/>
</dbReference>
<dbReference type="InterPro" id="IPR042121">
    <property type="entry name" value="MutL_C_regsub"/>
</dbReference>
<dbReference type="Proteomes" id="UP000006671">
    <property type="component" value="Unassembled WGS sequence"/>
</dbReference>
<dbReference type="KEGG" id="ngr:NAEGRDRAFT_70637"/>
<dbReference type="SUPFAM" id="SSF118116">
    <property type="entry name" value="DNA mismatch repair protein MutL"/>
    <property type="match status" value="1"/>
</dbReference>
<dbReference type="OrthoDB" id="429932at2759"/>
<protein>
    <submittedName>
        <fullName evidence="2">Predicted protein</fullName>
    </submittedName>
</protein>